<dbReference type="OrthoDB" id="1118380at2"/>
<dbReference type="Proteomes" id="UP000236736">
    <property type="component" value="Unassembled WGS sequence"/>
</dbReference>
<accession>A0A1H5RW30</accession>
<feature type="chain" id="PRO_5009283397" evidence="1">
    <location>
        <begin position="20"/>
        <end position="167"/>
    </location>
</feature>
<feature type="signal peptide" evidence="1">
    <location>
        <begin position="1"/>
        <end position="19"/>
    </location>
</feature>
<reference evidence="3" key="1">
    <citation type="submission" date="2016-10" db="EMBL/GenBank/DDBJ databases">
        <authorList>
            <person name="Varghese N."/>
            <person name="Submissions S."/>
        </authorList>
    </citation>
    <scope>NUCLEOTIDE SEQUENCE [LARGE SCALE GENOMIC DNA]</scope>
    <source>
        <strain evidence="3">DSM 17298</strain>
    </source>
</reference>
<evidence type="ECO:0000256" key="1">
    <source>
        <dbReference type="SAM" id="SignalP"/>
    </source>
</evidence>
<protein>
    <submittedName>
        <fullName evidence="2">Uncharacterized protein</fullName>
    </submittedName>
</protein>
<dbReference type="EMBL" id="FNVR01000001">
    <property type="protein sequence ID" value="SEF42460.1"/>
    <property type="molecule type" value="Genomic_DNA"/>
</dbReference>
<sequence>MVSVFRFLLLLFLCSCSLGDEDPALGFSDFYQIQGPGYRFTVDPRKYQQLDFNRKNPSLCPLSFEIKSINREETELTLEIERPKGCNAIYELVWDGRWQESAPRRMQIYLTANFNSCSPASETEIDIVKVDLAKALRETTTDLFTIYLREHCSFRDFNCVGNCRLSI</sequence>
<proteinExistence type="predicted"/>
<name>A0A1H5RW30_9BACT</name>
<keyword evidence="3" id="KW-1185">Reference proteome</keyword>
<gene>
    <name evidence="2" type="ORF">SAMN03080598_00145</name>
</gene>
<evidence type="ECO:0000313" key="3">
    <source>
        <dbReference type="Proteomes" id="UP000236736"/>
    </source>
</evidence>
<keyword evidence="1" id="KW-0732">Signal</keyword>
<dbReference type="AlphaFoldDB" id="A0A1H5RW30"/>
<organism evidence="2 3">
    <name type="scientific">Algoriphagus boritolerans DSM 17298 = JCM 18970</name>
    <dbReference type="NCBI Taxonomy" id="1120964"/>
    <lineage>
        <taxon>Bacteria</taxon>
        <taxon>Pseudomonadati</taxon>
        <taxon>Bacteroidota</taxon>
        <taxon>Cytophagia</taxon>
        <taxon>Cytophagales</taxon>
        <taxon>Cyclobacteriaceae</taxon>
        <taxon>Algoriphagus</taxon>
    </lineage>
</organism>
<dbReference type="STRING" id="1120964.GCA_001313265_00207"/>
<dbReference type="RefSeq" id="WP_103922882.1">
    <property type="nucleotide sequence ID" value="NZ_BBFN01000001.1"/>
</dbReference>
<evidence type="ECO:0000313" key="2">
    <source>
        <dbReference type="EMBL" id="SEF42460.1"/>
    </source>
</evidence>